<evidence type="ECO:0000256" key="3">
    <source>
        <dbReference type="ARBA" id="ARBA00023125"/>
    </source>
</evidence>
<dbReference type="RefSeq" id="WP_254745865.1">
    <property type="nucleotide sequence ID" value="NZ_JANCLU010000026.1"/>
</dbReference>
<evidence type="ECO:0000313" key="9">
    <source>
        <dbReference type="Proteomes" id="UP001205890"/>
    </source>
</evidence>
<feature type="region of interest" description="Disordered" evidence="6">
    <location>
        <begin position="305"/>
        <end position="328"/>
    </location>
</feature>
<comment type="similarity">
    <text evidence="1">Belongs to the LysR transcriptional regulatory family.</text>
</comment>
<dbReference type="InterPro" id="IPR000847">
    <property type="entry name" value="LysR_HTH_N"/>
</dbReference>
<dbReference type="SUPFAM" id="SSF53850">
    <property type="entry name" value="Periplasmic binding protein-like II"/>
    <property type="match status" value="1"/>
</dbReference>
<evidence type="ECO:0000313" key="8">
    <source>
        <dbReference type="EMBL" id="MCP8940750.1"/>
    </source>
</evidence>
<gene>
    <name evidence="8" type="ORF">NK718_19665</name>
</gene>
<keyword evidence="3" id="KW-0238">DNA-binding</keyword>
<keyword evidence="5" id="KW-0804">Transcription</keyword>
<dbReference type="InterPro" id="IPR036390">
    <property type="entry name" value="WH_DNA-bd_sf"/>
</dbReference>
<organism evidence="8 9">
    <name type="scientific">Alsobacter ponti</name>
    <dbReference type="NCBI Taxonomy" id="2962936"/>
    <lineage>
        <taxon>Bacteria</taxon>
        <taxon>Pseudomonadati</taxon>
        <taxon>Pseudomonadota</taxon>
        <taxon>Alphaproteobacteria</taxon>
        <taxon>Hyphomicrobiales</taxon>
        <taxon>Alsobacteraceae</taxon>
        <taxon>Alsobacter</taxon>
    </lineage>
</organism>
<dbReference type="EMBL" id="JANCLU010000026">
    <property type="protein sequence ID" value="MCP8940750.1"/>
    <property type="molecule type" value="Genomic_DNA"/>
</dbReference>
<proteinExistence type="inferred from homology"/>
<evidence type="ECO:0000256" key="6">
    <source>
        <dbReference type="SAM" id="MobiDB-lite"/>
    </source>
</evidence>
<dbReference type="PANTHER" id="PTHR30293">
    <property type="entry name" value="TRANSCRIPTIONAL REGULATORY PROTEIN NAC-RELATED"/>
    <property type="match status" value="1"/>
</dbReference>
<dbReference type="Proteomes" id="UP001205890">
    <property type="component" value="Unassembled WGS sequence"/>
</dbReference>
<dbReference type="Gene3D" id="3.40.190.290">
    <property type="match status" value="1"/>
</dbReference>
<dbReference type="Pfam" id="PF00126">
    <property type="entry name" value="HTH_1"/>
    <property type="match status" value="1"/>
</dbReference>
<dbReference type="Gene3D" id="1.10.10.10">
    <property type="entry name" value="Winged helix-like DNA-binding domain superfamily/Winged helix DNA-binding domain"/>
    <property type="match status" value="1"/>
</dbReference>
<feature type="domain" description="HTH lysR-type" evidence="7">
    <location>
        <begin position="1"/>
        <end position="58"/>
    </location>
</feature>
<dbReference type="PANTHER" id="PTHR30293:SF0">
    <property type="entry name" value="NITROGEN ASSIMILATION REGULATORY PROTEIN NAC"/>
    <property type="match status" value="1"/>
</dbReference>
<keyword evidence="2" id="KW-0805">Transcription regulation</keyword>
<dbReference type="InterPro" id="IPR005119">
    <property type="entry name" value="LysR_subst-bd"/>
</dbReference>
<dbReference type="SUPFAM" id="SSF46785">
    <property type="entry name" value="Winged helix' DNA-binding domain"/>
    <property type="match status" value="1"/>
</dbReference>
<reference evidence="8 9" key="1">
    <citation type="submission" date="2022-07" db="EMBL/GenBank/DDBJ databases">
        <authorList>
            <person name="Li W.-J."/>
            <person name="Deng Q.-Q."/>
        </authorList>
    </citation>
    <scope>NUCLEOTIDE SEQUENCE [LARGE SCALE GENOMIC DNA]</scope>
    <source>
        <strain evidence="8 9">SYSU M60028</strain>
    </source>
</reference>
<dbReference type="Pfam" id="PF03466">
    <property type="entry name" value="LysR_substrate"/>
    <property type="match status" value="1"/>
</dbReference>
<evidence type="ECO:0000259" key="7">
    <source>
        <dbReference type="PROSITE" id="PS50931"/>
    </source>
</evidence>
<dbReference type="PROSITE" id="PS50931">
    <property type="entry name" value="HTH_LYSR"/>
    <property type="match status" value="1"/>
</dbReference>
<evidence type="ECO:0000256" key="1">
    <source>
        <dbReference type="ARBA" id="ARBA00009437"/>
    </source>
</evidence>
<evidence type="ECO:0000256" key="5">
    <source>
        <dbReference type="ARBA" id="ARBA00023163"/>
    </source>
</evidence>
<dbReference type="PRINTS" id="PR00039">
    <property type="entry name" value="HTHLYSR"/>
</dbReference>
<protein>
    <submittedName>
        <fullName evidence="8">LysR family transcriptional regulator</fullName>
    </submittedName>
</protein>
<keyword evidence="4" id="KW-0010">Activator</keyword>
<evidence type="ECO:0000256" key="2">
    <source>
        <dbReference type="ARBA" id="ARBA00023015"/>
    </source>
</evidence>
<sequence length="328" mass="36494">MELRELRYFVQVAELKSFSKASVHLRIAQPALSRQVRKLEEELGVELFVRAGRGLHLTHAGMLLRDHAQALLRQVTQAADDVRAHAGEVTGSITIGVPPSAGEVLIPTVVRRSLQLHPGLRINIVSAFSGDLYEKLLNQELDLCLLHNPAPHRNLDIQELLVDHMYLIGPGPGFPAVPPVTKAMAGNIDGLPLIMPSRVHNSRVVLESSVQERGGGLNIKHQVDGLLLIKSMVREGLGYTVLTYGSVYMEVEAGVMTAEPLTPEVTWTLCMAHNHEQRMRGPVQALMEIIRDEIQTLVDQHKWRGTPKYVPRPQAETEPRRKVRVGKR</sequence>
<evidence type="ECO:0000256" key="4">
    <source>
        <dbReference type="ARBA" id="ARBA00023159"/>
    </source>
</evidence>
<dbReference type="InterPro" id="IPR036388">
    <property type="entry name" value="WH-like_DNA-bd_sf"/>
</dbReference>
<name>A0ABT1LGX4_9HYPH</name>
<comment type="caution">
    <text evidence="8">The sequence shown here is derived from an EMBL/GenBank/DDBJ whole genome shotgun (WGS) entry which is preliminary data.</text>
</comment>
<keyword evidence="9" id="KW-1185">Reference proteome</keyword>
<accession>A0ABT1LGX4</accession>